<evidence type="ECO:0000313" key="8">
    <source>
        <dbReference type="EMBL" id="NUZ07991.1"/>
    </source>
</evidence>
<dbReference type="GO" id="GO:0016887">
    <property type="term" value="F:ATP hydrolysis activity"/>
    <property type="evidence" value="ECO:0007669"/>
    <property type="project" value="InterPro"/>
</dbReference>
<dbReference type="CDD" id="cd03224">
    <property type="entry name" value="ABC_TM1139_LivF_branched"/>
    <property type="match status" value="1"/>
</dbReference>
<keyword evidence="3" id="KW-0472">Membrane</keyword>
<dbReference type="EMBL" id="JABWMJ010000010">
    <property type="protein sequence ID" value="NUZ07991.1"/>
    <property type="molecule type" value="Genomic_DNA"/>
</dbReference>
<evidence type="ECO:0000256" key="1">
    <source>
        <dbReference type="ARBA" id="ARBA00005417"/>
    </source>
</evidence>
<dbReference type="InterPro" id="IPR027417">
    <property type="entry name" value="P-loop_NTPase"/>
</dbReference>
<evidence type="ECO:0000256" key="5">
    <source>
        <dbReference type="ARBA" id="ARBA00022840"/>
    </source>
</evidence>
<keyword evidence="4" id="KW-0547">Nucleotide-binding</keyword>
<evidence type="ECO:0000313" key="9">
    <source>
        <dbReference type="Proteomes" id="UP000529637"/>
    </source>
</evidence>
<comment type="caution">
    <text evidence="8">The sequence shown here is derived from an EMBL/GenBank/DDBJ whole genome shotgun (WGS) entry which is preliminary data.</text>
</comment>
<dbReference type="PROSITE" id="PS50893">
    <property type="entry name" value="ABC_TRANSPORTER_2"/>
    <property type="match status" value="1"/>
</dbReference>
<keyword evidence="2" id="KW-0813">Transport</keyword>
<accession>A0A7Y6NRJ3</accession>
<dbReference type="InterPro" id="IPR017871">
    <property type="entry name" value="ABC_transporter-like_CS"/>
</dbReference>
<evidence type="ECO:0000256" key="2">
    <source>
        <dbReference type="ARBA" id="ARBA00022448"/>
    </source>
</evidence>
<evidence type="ECO:0000259" key="7">
    <source>
        <dbReference type="PROSITE" id="PS50893"/>
    </source>
</evidence>
<dbReference type="GO" id="GO:0015807">
    <property type="term" value="P:L-amino acid transport"/>
    <property type="evidence" value="ECO:0007669"/>
    <property type="project" value="TreeGrafter"/>
</dbReference>
<dbReference type="Pfam" id="PF00005">
    <property type="entry name" value="ABC_tran"/>
    <property type="match status" value="1"/>
</dbReference>
<dbReference type="InterPro" id="IPR003439">
    <property type="entry name" value="ABC_transporter-like_ATP-bd"/>
</dbReference>
<protein>
    <submittedName>
        <fullName evidence="8">ABC transporter ATP-binding protein</fullName>
    </submittedName>
</protein>
<gene>
    <name evidence="8" type="ORF">HQN59_19685</name>
</gene>
<dbReference type="PANTHER" id="PTHR43820:SF4">
    <property type="entry name" value="HIGH-AFFINITY BRANCHED-CHAIN AMINO ACID TRANSPORT ATP-BINDING PROTEIN LIVF"/>
    <property type="match status" value="1"/>
</dbReference>
<dbReference type="SMART" id="SM00382">
    <property type="entry name" value="AAA"/>
    <property type="match status" value="1"/>
</dbReference>
<dbReference type="InterPro" id="IPR052156">
    <property type="entry name" value="BCAA_Transport_ATP-bd_LivF"/>
</dbReference>
<comment type="similarity">
    <text evidence="1">Belongs to the ABC transporter superfamily.</text>
</comment>
<dbReference type="Gene3D" id="3.40.50.300">
    <property type="entry name" value="P-loop containing nucleotide triphosphate hydrolases"/>
    <property type="match status" value="1"/>
</dbReference>
<keyword evidence="3" id="KW-1003">Cell membrane</keyword>
<evidence type="ECO:0000256" key="4">
    <source>
        <dbReference type="ARBA" id="ARBA00022741"/>
    </source>
</evidence>
<dbReference type="GO" id="GO:0005524">
    <property type="term" value="F:ATP binding"/>
    <property type="evidence" value="ECO:0007669"/>
    <property type="project" value="UniProtKB-KW"/>
</dbReference>
<dbReference type="AlphaFoldDB" id="A0A7Y6NRJ3"/>
<dbReference type="PROSITE" id="PS00211">
    <property type="entry name" value="ABC_TRANSPORTER_1"/>
    <property type="match status" value="1"/>
</dbReference>
<dbReference type="Proteomes" id="UP000529637">
    <property type="component" value="Unassembled WGS sequence"/>
</dbReference>
<dbReference type="PANTHER" id="PTHR43820">
    <property type="entry name" value="HIGH-AFFINITY BRANCHED-CHAIN AMINO ACID TRANSPORT ATP-BINDING PROTEIN LIVF"/>
    <property type="match status" value="1"/>
</dbReference>
<keyword evidence="5 8" id="KW-0067">ATP-binding</keyword>
<feature type="domain" description="ABC transporter" evidence="7">
    <location>
        <begin position="2"/>
        <end position="234"/>
    </location>
</feature>
<evidence type="ECO:0000256" key="6">
    <source>
        <dbReference type="ARBA" id="ARBA00022970"/>
    </source>
</evidence>
<organism evidence="8 9">
    <name type="scientific">Piscinibacter koreensis</name>
    <dbReference type="NCBI Taxonomy" id="2742824"/>
    <lineage>
        <taxon>Bacteria</taxon>
        <taxon>Pseudomonadati</taxon>
        <taxon>Pseudomonadota</taxon>
        <taxon>Betaproteobacteria</taxon>
        <taxon>Burkholderiales</taxon>
        <taxon>Sphaerotilaceae</taxon>
        <taxon>Piscinibacter</taxon>
    </lineage>
</organism>
<evidence type="ECO:0000256" key="3">
    <source>
        <dbReference type="ARBA" id="ARBA00022475"/>
    </source>
</evidence>
<sequence length="234" mass="24949">MLEVRDLQVAYGAAPALWGVTLELRPGELLCVVGPNGAGKTTLINTLAGILRARAGRIVFDGQDITALAAHRFCTAGIAIVPEGRRLFTGMSVLENLELGSYLPLAKSQRKESLASVLELFPALQEKLASPAGELSGGQQQMVAIARALMARPKLLLLDEPSLGLSPRIVHDMFAAIRRINAAGVSVLMVEQNVAMAMQVSSRAYVLEEGSIVAEGLPGELLERPEIQRAYLGV</sequence>
<dbReference type="GO" id="GO:0015658">
    <property type="term" value="F:branched-chain amino acid transmembrane transporter activity"/>
    <property type="evidence" value="ECO:0007669"/>
    <property type="project" value="TreeGrafter"/>
</dbReference>
<dbReference type="RefSeq" id="WP_176070828.1">
    <property type="nucleotide sequence ID" value="NZ_JABWMJ010000010.1"/>
</dbReference>
<dbReference type="InterPro" id="IPR003593">
    <property type="entry name" value="AAA+_ATPase"/>
</dbReference>
<keyword evidence="6" id="KW-0029">Amino-acid transport</keyword>
<keyword evidence="9" id="KW-1185">Reference proteome</keyword>
<reference evidence="8 9" key="1">
    <citation type="submission" date="2020-06" db="EMBL/GenBank/DDBJ databases">
        <title>Schlegella sp. ID0723 isolated from air conditioner.</title>
        <authorList>
            <person name="Kim D.Y."/>
            <person name="Kim D.-U."/>
        </authorList>
    </citation>
    <scope>NUCLEOTIDE SEQUENCE [LARGE SCALE GENOMIC DNA]</scope>
    <source>
        <strain evidence="8 9">ID0723</strain>
    </source>
</reference>
<proteinExistence type="inferred from homology"/>
<name>A0A7Y6NRJ3_9BURK</name>
<dbReference type="SUPFAM" id="SSF52540">
    <property type="entry name" value="P-loop containing nucleoside triphosphate hydrolases"/>
    <property type="match status" value="1"/>
</dbReference>